<evidence type="ECO:0000313" key="2">
    <source>
        <dbReference type="Proteomes" id="UP000284403"/>
    </source>
</evidence>
<protein>
    <submittedName>
        <fullName evidence="1">Uncharacterized protein</fullName>
    </submittedName>
</protein>
<proteinExistence type="predicted"/>
<accession>A0A3R7MZY9</accession>
<dbReference type="OrthoDB" id="251655at2759"/>
<dbReference type="AlphaFoldDB" id="A0A3R7MZY9"/>
<keyword evidence="2" id="KW-1185">Reference proteome</keyword>
<dbReference type="Proteomes" id="UP000284403">
    <property type="component" value="Unassembled WGS sequence"/>
</dbReference>
<reference evidence="1 2" key="1">
    <citation type="journal article" date="2018" name="BMC Genomics">
        <title>Genomic comparison of Trypanosoma conorhini and Trypanosoma rangeli to Trypanosoma cruzi strains of high and low virulence.</title>
        <authorList>
            <person name="Bradwell K.R."/>
            <person name="Koparde V.N."/>
            <person name="Matveyev A.V."/>
            <person name="Serrano M.G."/>
            <person name="Alves J.M."/>
            <person name="Parikh H."/>
            <person name="Huang B."/>
            <person name="Lee V."/>
            <person name="Espinosa-Alvarez O."/>
            <person name="Ortiz P.A."/>
            <person name="Costa-Martins A.G."/>
            <person name="Teixeira M.M."/>
            <person name="Buck G.A."/>
        </authorList>
    </citation>
    <scope>NUCLEOTIDE SEQUENCE [LARGE SCALE GENOMIC DNA]</scope>
    <source>
        <strain evidence="1 2">025E</strain>
    </source>
</reference>
<dbReference type="GeneID" id="40319688"/>
<dbReference type="RefSeq" id="XP_029226924.1">
    <property type="nucleotide sequence ID" value="XM_029372966.1"/>
</dbReference>
<evidence type="ECO:0000313" key="1">
    <source>
        <dbReference type="EMBL" id="RNF13773.1"/>
    </source>
</evidence>
<name>A0A3R7MZY9_9TRYP</name>
<gene>
    <name evidence="1" type="ORF">Tco025E_06077</name>
</gene>
<sequence length="495" mass="54362">MKRLKDLLVLTGVGDDARELIPADRVFSANAVYIDLYSVMRGILDDAECTAPAICRNFSARLSRFFAGVLKITFPPFSVKNIIFVHGASDSLEDAPFSLEVYRQARDFVRGNKDHCRLYFSPEAALEGAAALMLRNGDAVRAVLCSSDPHAPFLGYDCVRNLESWCEESDCCLEVIASARLAAALRLKDCALLPTFTALLEAAYAAVCPIDVDQVVSCLNSWDGLLCPELLEEIGLSTGDAGRADLANVSVFLWELRGGLDVMPVEVAVKDDVAPLPLLLRQQFRSVIRMGDRRLHECFSGVRKSLLYALMPGRLLLEVYGDGSVQVAQLSENDDELSNLYSRPLASAPAQILRVASSTGEEAAITPAELDTVRRLSPELQLGATSLLLLRRMSYFSEETCLRFCHALTFTPAEGAPEADMREPCRVFQVCLTYVTLVNEALWHPRRPPCLSVGSLVDLSALVAPTAFSCELPGNSAEEARRREDFSALRELLRC</sequence>
<dbReference type="EMBL" id="MKKU01000391">
    <property type="protein sequence ID" value="RNF13773.1"/>
    <property type="molecule type" value="Genomic_DNA"/>
</dbReference>
<organism evidence="1 2">
    <name type="scientific">Trypanosoma conorhini</name>
    <dbReference type="NCBI Taxonomy" id="83891"/>
    <lineage>
        <taxon>Eukaryota</taxon>
        <taxon>Discoba</taxon>
        <taxon>Euglenozoa</taxon>
        <taxon>Kinetoplastea</taxon>
        <taxon>Metakinetoplastina</taxon>
        <taxon>Trypanosomatida</taxon>
        <taxon>Trypanosomatidae</taxon>
        <taxon>Trypanosoma</taxon>
    </lineage>
</organism>
<comment type="caution">
    <text evidence="1">The sequence shown here is derived from an EMBL/GenBank/DDBJ whole genome shotgun (WGS) entry which is preliminary data.</text>
</comment>